<keyword evidence="3" id="KW-1185">Reference proteome</keyword>
<evidence type="ECO:0000313" key="3">
    <source>
        <dbReference type="Proteomes" id="UP000095767"/>
    </source>
</evidence>
<dbReference type="EMBL" id="LWDX02027649">
    <property type="protein sequence ID" value="OEL29388.1"/>
    <property type="molecule type" value="Genomic_DNA"/>
</dbReference>
<proteinExistence type="predicted"/>
<organism evidence="2 3">
    <name type="scientific">Dichanthelium oligosanthes</name>
    <dbReference type="NCBI Taxonomy" id="888268"/>
    <lineage>
        <taxon>Eukaryota</taxon>
        <taxon>Viridiplantae</taxon>
        <taxon>Streptophyta</taxon>
        <taxon>Embryophyta</taxon>
        <taxon>Tracheophyta</taxon>
        <taxon>Spermatophyta</taxon>
        <taxon>Magnoliopsida</taxon>
        <taxon>Liliopsida</taxon>
        <taxon>Poales</taxon>
        <taxon>Poaceae</taxon>
        <taxon>PACMAD clade</taxon>
        <taxon>Panicoideae</taxon>
        <taxon>Panicodae</taxon>
        <taxon>Paniceae</taxon>
        <taxon>Dichantheliinae</taxon>
        <taxon>Dichanthelium</taxon>
    </lineage>
</organism>
<sequence>MSTRSGTKAERQLPSSHGSDQKRVEVPSPTSHLMEALKKAWEIGSTRTRGAGRFSEILESQSQRSRRARPRIF</sequence>
<feature type="non-terminal residue" evidence="2">
    <location>
        <position position="73"/>
    </location>
</feature>
<dbReference type="AlphaFoldDB" id="A0A1E5VW85"/>
<comment type="caution">
    <text evidence="2">The sequence shown here is derived from an EMBL/GenBank/DDBJ whole genome shotgun (WGS) entry which is preliminary data.</text>
</comment>
<accession>A0A1E5VW85</accession>
<evidence type="ECO:0000313" key="2">
    <source>
        <dbReference type="EMBL" id="OEL29388.1"/>
    </source>
</evidence>
<name>A0A1E5VW85_9POAL</name>
<dbReference type="Proteomes" id="UP000095767">
    <property type="component" value="Unassembled WGS sequence"/>
</dbReference>
<evidence type="ECO:0000256" key="1">
    <source>
        <dbReference type="SAM" id="MobiDB-lite"/>
    </source>
</evidence>
<gene>
    <name evidence="2" type="ORF">BAE44_0009583</name>
</gene>
<feature type="region of interest" description="Disordered" evidence="1">
    <location>
        <begin position="54"/>
        <end position="73"/>
    </location>
</feature>
<feature type="region of interest" description="Disordered" evidence="1">
    <location>
        <begin position="1"/>
        <end position="31"/>
    </location>
</feature>
<protein>
    <submittedName>
        <fullName evidence="2">Uncharacterized protein</fullName>
    </submittedName>
</protein>
<reference evidence="2 3" key="1">
    <citation type="submission" date="2016-09" db="EMBL/GenBank/DDBJ databases">
        <title>The draft genome of Dichanthelium oligosanthes: A C3 panicoid grass species.</title>
        <authorList>
            <person name="Studer A.J."/>
            <person name="Schnable J.C."/>
            <person name="Brutnell T.P."/>
        </authorList>
    </citation>
    <scope>NUCLEOTIDE SEQUENCE [LARGE SCALE GENOMIC DNA]</scope>
    <source>
        <strain evidence="3">cv. Kellogg 1175</strain>
        <tissue evidence="2">Leaf</tissue>
    </source>
</reference>
<feature type="compositionally biased region" description="Basic residues" evidence="1">
    <location>
        <begin position="64"/>
        <end position="73"/>
    </location>
</feature>